<keyword evidence="11" id="KW-0732">Signal</keyword>
<keyword evidence="13" id="KW-1185">Reference proteome</keyword>
<evidence type="ECO:0000256" key="4">
    <source>
        <dbReference type="ARBA" id="ARBA00016485"/>
    </source>
</evidence>
<dbReference type="PIRSF" id="PIRSF001065">
    <property type="entry name" value="Lysozyme_g"/>
    <property type="match status" value="1"/>
</dbReference>
<feature type="active site" evidence="10">
    <location>
        <position position="88"/>
    </location>
</feature>
<dbReference type="EC" id="3.2.1.17" evidence="3 9"/>
<evidence type="ECO:0000256" key="3">
    <source>
        <dbReference type="ARBA" id="ARBA00012732"/>
    </source>
</evidence>
<evidence type="ECO:0000256" key="7">
    <source>
        <dbReference type="ARBA" id="ARBA00022801"/>
    </source>
</evidence>
<reference evidence="12" key="2">
    <citation type="submission" date="2025-09" db="UniProtKB">
        <authorList>
            <consortium name="Ensembl"/>
        </authorList>
    </citation>
    <scope>IDENTIFICATION</scope>
</reference>
<keyword evidence="5" id="KW-0929">Antimicrobial</keyword>
<dbReference type="GO" id="GO:0009253">
    <property type="term" value="P:peptidoglycan catabolic process"/>
    <property type="evidence" value="ECO:0007669"/>
    <property type="project" value="InterPro"/>
</dbReference>
<proteinExistence type="inferred from homology"/>
<dbReference type="Ensembl" id="ENSCCRT00000013561.2">
    <property type="protein sequence ID" value="ENSCCRP00000012376.2"/>
    <property type="gene ID" value="ENSCCRG00000082912.1"/>
</dbReference>
<dbReference type="GO" id="GO:0050830">
    <property type="term" value="P:defense response to Gram-positive bacterium"/>
    <property type="evidence" value="ECO:0007669"/>
    <property type="project" value="TreeGrafter"/>
</dbReference>
<dbReference type="Gene3D" id="1.10.530.10">
    <property type="match status" value="1"/>
</dbReference>
<dbReference type="InterPro" id="IPR023346">
    <property type="entry name" value="Lysozyme-like_dom_sf"/>
</dbReference>
<keyword evidence="6" id="KW-0081">Bacteriolytic enzyme</keyword>
<dbReference type="GO" id="GO:0031640">
    <property type="term" value="P:killing of cells of another organism"/>
    <property type="evidence" value="ECO:0007669"/>
    <property type="project" value="UniProtKB-KW"/>
</dbReference>
<dbReference type="GO" id="GO:0005576">
    <property type="term" value="C:extracellular region"/>
    <property type="evidence" value="ECO:0007669"/>
    <property type="project" value="TreeGrafter"/>
</dbReference>
<dbReference type="SUPFAM" id="SSF53955">
    <property type="entry name" value="Lysozyme-like"/>
    <property type="match status" value="1"/>
</dbReference>
<keyword evidence="8 9" id="KW-0326">Glycosidase</keyword>
<evidence type="ECO:0000256" key="6">
    <source>
        <dbReference type="ARBA" id="ARBA00022638"/>
    </source>
</evidence>
<accession>A0A8C0YMP8</accession>
<dbReference type="PANTHER" id="PTHR31698:SF8">
    <property type="entry name" value="LYSOZYME G-RELATED"/>
    <property type="match status" value="1"/>
</dbReference>
<evidence type="ECO:0000256" key="8">
    <source>
        <dbReference type="ARBA" id="ARBA00023295"/>
    </source>
</evidence>
<protein>
    <recommendedName>
        <fullName evidence="4 9">Lysozyme g</fullName>
        <ecNumber evidence="3 9">3.2.1.17</ecNumber>
    </recommendedName>
</protein>
<dbReference type="FunFam" id="1.10.530.10:FF:000026">
    <property type="entry name" value="Lysozyme g"/>
    <property type="match status" value="1"/>
</dbReference>
<dbReference type="PRINTS" id="PR00749">
    <property type="entry name" value="LYSOZYMEG"/>
</dbReference>
<organism evidence="12 13">
    <name type="scientific">Cyprinus carpio carpio</name>
    <dbReference type="NCBI Taxonomy" id="630221"/>
    <lineage>
        <taxon>Eukaryota</taxon>
        <taxon>Metazoa</taxon>
        <taxon>Chordata</taxon>
        <taxon>Craniata</taxon>
        <taxon>Vertebrata</taxon>
        <taxon>Euteleostomi</taxon>
        <taxon>Actinopterygii</taxon>
        <taxon>Neopterygii</taxon>
        <taxon>Teleostei</taxon>
        <taxon>Ostariophysi</taxon>
        <taxon>Cypriniformes</taxon>
        <taxon>Cyprinidae</taxon>
        <taxon>Cyprininae</taxon>
        <taxon>Cyprinus</taxon>
    </lineage>
</organism>
<evidence type="ECO:0000256" key="9">
    <source>
        <dbReference type="PIRNR" id="PIRNR001065"/>
    </source>
</evidence>
<sequence length="200" mass="22227">MDFFKGLQTILTMYFLACAYGDIMKIDTTGASEVTAKQDKLTVKGVEASNKLAEHDLARMEQYKSKIIKVGRAKQMDPAVIAAIISRESRAGAALKDGWGDHGNGFGLMQVDKRYHTPVGAWDSEQHVTQATEILIGFIKEIKVNFPKWTQEQCFKGGIAAYNKGVSRVTSYENIDVKTTGLDYSSDVVARAQWFRSKGY</sequence>
<dbReference type="InterPro" id="IPR002152">
    <property type="entry name" value="Glyco_hydro_23"/>
</dbReference>
<name>A0A8C0YMP8_CYPCA</name>
<evidence type="ECO:0000313" key="13">
    <source>
        <dbReference type="Proteomes" id="UP001108240"/>
    </source>
</evidence>
<reference evidence="12" key="1">
    <citation type="submission" date="2025-08" db="UniProtKB">
        <authorList>
            <consortium name="Ensembl"/>
        </authorList>
    </citation>
    <scope>IDENTIFICATION</scope>
</reference>
<evidence type="ECO:0000256" key="1">
    <source>
        <dbReference type="ARBA" id="ARBA00000632"/>
    </source>
</evidence>
<dbReference type="CDD" id="cd01021">
    <property type="entry name" value="GEWL"/>
    <property type="match status" value="1"/>
</dbReference>
<dbReference type="GO" id="GO:0003796">
    <property type="term" value="F:lysozyme activity"/>
    <property type="evidence" value="ECO:0007669"/>
    <property type="project" value="UniProtKB-UniRule"/>
</dbReference>
<dbReference type="Proteomes" id="UP001108240">
    <property type="component" value="Unplaced"/>
</dbReference>
<keyword evidence="7 9" id="KW-0378">Hydrolase</keyword>
<evidence type="ECO:0000313" key="12">
    <source>
        <dbReference type="Ensembl" id="ENSCCRP00000012376.2"/>
    </source>
</evidence>
<evidence type="ECO:0000256" key="2">
    <source>
        <dbReference type="ARBA" id="ARBA00008902"/>
    </source>
</evidence>
<dbReference type="PANTHER" id="PTHR31698">
    <property type="entry name" value="LYSOZYME G FAMILY MEMBER"/>
    <property type="match status" value="1"/>
</dbReference>
<comment type="similarity">
    <text evidence="2 9">Belongs to the glycosyl hydrolase 23 family.</text>
</comment>
<dbReference type="GeneTree" id="ENSGT00390000017614"/>
<evidence type="ECO:0000256" key="5">
    <source>
        <dbReference type="ARBA" id="ARBA00022529"/>
    </source>
</evidence>
<feature type="chain" id="PRO_5039924405" description="Lysozyme g" evidence="11">
    <location>
        <begin position="22"/>
        <end position="200"/>
    </location>
</feature>
<comment type="catalytic activity">
    <reaction evidence="1 9">
        <text>Hydrolysis of (1-&gt;4)-beta-linkages between N-acetylmuramic acid and N-acetyl-D-glucosamine residues in a peptidoglycan and between N-acetyl-D-glucosamine residues in chitodextrins.</text>
        <dbReference type="EC" id="3.2.1.17"/>
    </reaction>
</comment>
<feature type="signal peptide" evidence="11">
    <location>
        <begin position="1"/>
        <end position="21"/>
    </location>
</feature>
<evidence type="ECO:0000256" key="10">
    <source>
        <dbReference type="PIRSR" id="PIRSR001065-1"/>
    </source>
</evidence>
<feature type="active site" evidence="10">
    <location>
        <position position="101"/>
    </location>
</feature>
<evidence type="ECO:0000256" key="11">
    <source>
        <dbReference type="SAM" id="SignalP"/>
    </source>
</evidence>
<dbReference type="AlphaFoldDB" id="A0A8C0YMP8"/>